<proteinExistence type="predicted"/>
<evidence type="ECO:0000256" key="1">
    <source>
        <dbReference type="SAM" id="MobiDB-lite"/>
    </source>
</evidence>
<protein>
    <submittedName>
        <fullName evidence="3">Uncharacterized protein</fullName>
    </submittedName>
</protein>
<keyword evidence="2" id="KW-0812">Transmembrane</keyword>
<feature type="compositionally biased region" description="Low complexity" evidence="1">
    <location>
        <begin position="111"/>
        <end position="122"/>
    </location>
</feature>
<evidence type="ECO:0000313" key="3">
    <source>
        <dbReference type="EMBL" id="SNT75862.1"/>
    </source>
</evidence>
<evidence type="ECO:0000256" key="2">
    <source>
        <dbReference type="SAM" id="Phobius"/>
    </source>
</evidence>
<reference evidence="3 4" key="1">
    <citation type="submission" date="2017-07" db="EMBL/GenBank/DDBJ databases">
        <authorList>
            <person name="Sun Z.S."/>
            <person name="Albrecht U."/>
            <person name="Echele G."/>
            <person name="Lee C.C."/>
        </authorList>
    </citation>
    <scope>NUCLEOTIDE SEQUENCE [LARGE SCALE GENOMIC DNA]</scope>
    <source>
        <strain evidence="3 4">CGMCC 1.12710</strain>
    </source>
</reference>
<gene>
    <name evidence="3" type="ORF">SAMN06297382_2941</name>
</gene>
<dbReference type="RefSeq" id="WP_089413366.1">
    <property type="nucleotide sequence ID" value="NZ_FZQA01000010.1"/>
</dbReference>
<name>A0A239Q0Y4_9PROT</name>
<organism evidence="3 4">
    <name type="scientific">Amphiplicatus metriothermophilus</name>
    <dbReference type="NCBI Taxonomy" id="1519374"/>
    <lineage>
        <taxon>Bacteria</taxon>
        <taxon>Pseudomonadati</taxon>
        <taxon>Pseudomonadota</taxon>
        <taxon>Alphaproteobacteria</taxon>
        <taxon>Parvularculales</taxon>
        <taxon>Parvularculaceae</taxon>
        <taxon>Amphiplicatus</taxon>
    </lineage>
</organism>
<keyword evidence="4" id="KW-1185">Reference proteome</keyword>
<sequence length="129" mass="13574">MTVRPVVKEAGRAAALAQAATAAAAVIILALILSSRALGLDMPNWLGEWRTGALFAASAVLIVSFQVFFQQYIEARAVKRGLLDRLHEEQAQADALLARLEGRTAEEHATARAGAGASARAGFSQESGD</sequence>
<feature type="transmembrane region" description="Helical" evidence="2">
    <location>
        <begin position="49"/>
        <end position="69"/>
    </location>
</feature>
<evidence type="ECO:0000313" key="4">
    <source>
        <dbReference type="Proteomes" id="UP000198346"/>
    </source>
</evidence>
<accession>A0A239Q0Y4</accession>
<dbReference type="Proteomes" id="UP000198346">
    <property type="component" value="Unassembled WGS sequence"/>
</dbReference>
<keyword evidence="2" id="KW-1133">Transmembrane helix</keyword>
<keyword evidence="2" id="KW-0472">Membrane</keyword>
<dbReference type="EMBL" id="FZQA01000010">
    <property type="protein sequence ID" value="SNT75862.1"/>
    <property type="molecule type" value="Genomic_DNA"/>
</dbReference>
<dbReference type="AlphaFoldDB" id="A0A239Q0Y4"/>
<feature type="region of interest" description="Disordered" evidence="1">
    <location>
        <begin position="107"/>
        <end position="129"/>
    </location>
</feature>